<evidence type="ECO:0000313" key="1">
    <source>
        <dbReference type="EMBL" id="KAF8438620.1"/>
    </source>
</evidence>
<protein>
    <submittedName>
        <fullName evidence="1">Uncharacterized protein</fullName>
    </submittedName>
</protein>
<sequence>MANADSIQVSPNSLDLALEFLQRGLEKIFFEETGTLGRFFETVINGTVALRVALHDLLELASADSVLSSDAPLAPVLDTVAMFVAMCATVTTFGQGSHSLRWPQATQSGEKHVSDALEYLQQLAIRPTRNHGIEQKVLNPSFITWEFKLTTWLNFTPRLSKPC</sequence>
<reference evidence="1" key="1">
    <citation type="submission" date="2019-10" db="EMBL/GenBank/DDBJ databases">
        <authorList>
            <consortium name="DOE Joint Genome Institute"/>
            <person name="Kuo A."/>
            <person name="Miyauchi S."/>
            <person name="Kiss E."/>
            <person name="Drula E."/>
            <person name="Kohler A."/>
            <person name="Sanchez-Garcia M."/>
            <person name="Andreopoulos B."/>
            <person name="Barry K.W."/>
            <person name="Bonito G."/>
            <person name="Buee M."/>
            <person name="Carver A."/>
            <person name="Chen C."/>
            <person name="Cichocki N."/>
            <person name="Clum A."/>
            <person name="Culley D."/>
            <person name="Crous P.W."/>
            <person name="Fauchery L."/>
            <person name="Girlanda M."/>
            <person name="Hayes R."/>
            <person name="Keri Z."/>
            <person name="LaButti K."/>
            <person name="Lipzen A."/>
            <person name="Lombard V."/>
            <person name="Magnuson J."/>
            <person name="Maillard F."/>
            <person name="Morin E."/>
            <person name="Murat C."/>
            <person name="Nolan M."/>
            <person name="Ohm R."/>
            <person name="Pangilinan J."/>
            <person name="Pereira M."/>
            <person name="Perotto S."/>
            <person name="Peter M."/>
            <person name="Riley R."/>
            <person name="Sitrit Y."/>
            <person name="Stielow B."/>
            <person name="Szollosi G."/>
            <person name="Zifcakova L."/>
            <person name="Stursova M."/>
            <person name="Spatafora J.W."/>
            <person name="Tedersoo L."/>
            <person name="Vaario L.-M."/>
            <person name="Yamada A."/>
            <person name="Yan M."/>
            <person name="Wang P."/>
            <person name="Xu J."/>
            <person name="Bruns T."/>
            <person name="Baldrian P."/>
            <person name="Vilgalys R."/>
            <person name="Henrissat B."/>
            <person name="Grigoriev I.V."/>
            <person name="Hibbett D."/>
            <person name="Nagy L.G."/>
            <person name="Martin F.M."/>
        </authorList>
    </citation>
    <scope>NUCLEOTIDE SEQUENCE</scope>
    <source>
        <strain evidence="1">BED1</strain>
    </source>
</reference>
<proteinExistence type="predicted"/>
<gene>
    <name evidence="1" type="ORF">L210DRAFT_3646877</name>
</gene>
<dbReference type="EMBL" id="WHUW01000016">
    <property type="protein sequence ID" value="KAF8438620.1"/>
    <property type="molecule type" value="Genomic_DNA"/>
</dbReference>
<keyword evidence="2" id="KW-1185">Reference proteome</keyword>
<comment type="caution">
    <text evidence="1">The sequence shown here is derived from an EMBL/GenBank/DDBJ whole genome shotgun (WGS) entry which is preliminary data.</text>
</comment>
<evidence type="ECO:0000313" key="2">
    <source>
        <dbReference type="Proteomes" id="UP001194468"/>
    </source>
</evidence>
<reference evidence="1" key="2">
    <citation type="journal article" date="2020" name="Nat. Commun.">
        <title>Large-scale genome sequencing of mycorrhizal fungi provides insights into the early evolution of symbiotic traits.</title>
        <authorList>
            <person name="Miyauchi S."/>
            <person name="Kiss E."/>
            <person name="Kuo A."/>
            <person name="Drula E."/>
            <person name="Kohler A."/>
            <person name="Sanchez-Garcia M."/>
            <person name="Morin E."/>
            <person name="Andreopoulos B."/>
            <person name="Barry K.W."/>
            <person name="Bonito G."/>
            <person name="Buee M."/>
            <person name="Carver A."/>
            <person name="Chen C."/>
            <person name="Cichocki N."/>
            <person name="Clum A."/>
            <person name="Culley D."/>
            <person name="Crous P.W."/>
            <person name="Fauchery L."/>
            <person name="Girlanda M."/>
            <person name="Hayes R.D."/>
            <person name="Keri Z."/>
            <person name="LaButti K."/>
            <person name="Lipzen A."/>
            <person name="Lombard V."/>
            <person name="Magnuson J."/>
            <person name="Maillard F."/>
            <person name="Murat C."/>
            <person name="Nolan M."/>
            <person name="Ohm R.A."/>
            <person name="Pangilinan J."/>
            <person name="Pereira M.F."/>
            <person name="Perotto S."/>
            <person name="Peter M."/>
            <person name="Pfister S."/>
            <person name="Riley R."/>
            <person name="Sitrit Y."/>
            <person name="Stielow J.B."/>
            <person name="Szollosi G."/>
            <person name="Zifcakova L."/>
            <person name="Stursova M."/>
            <person name="Spatafora J.W."/>
            <person name="Tedersoo L."/>
            <person name="Vaario L.M."/>
            <person name="Yamada A."/>
            <person name="Yan M."/>
            <person name="Wang P."/>
            <person name="Xu J."/>
            <person name="Bruns T."/>
            <person name="Baldrian P."/>
            <person name="Vilgalys R."/>
            <person name="Dunand C."/>
            <person name="Henrissat B."/>
            <person name="Grigoriev I.V."/>
            <person name="Hibbett D."/>
            <person name="Nagy L.G."/>
            <person name="Martin F.M."/>
        </authorList>
    </citation>
    <scope>NUCLEOTIDE SEQUENCE</scope>
    <source>
        <strain evidence="1">BED1</strain>
    </source>
</reference>
<dbReference type="AlphaFoldDB" id="A0AAD4GDZ7"/>
<accession>A0AAD4GDZ7</accession>
<dbReference type="Proteomes" id="UP001194468">
    <property type="component" value="Unassembled WGS sequence"/>
</dbReference>
<organism evidence="1 2">
    <name type="scientific">Boletus edulis BED1</name>
    <dbReference type="NCBI Taxonomy" id="1328754"/>
    <lineage>
        <taxon>Eukaryota</taxon>
        <taxon>Fungi</taxon>
        <taxon>Dikarya</taxon>
        <taxon>Basidiomycota</taxon>
        <taxon>Agaricomycotina</taxon>
        <taxon>Agaricomycetes</taxon>
        <taxon>Agaricomycetidae</taxon>
        <taxon>Boletales</taxon>
        <taxon>Boletineae</taxon>
        <taxon>Boletaceae</taxon>
        <taxon>Boletoideae</taxon>
        <taxon>Boletus</taxon>
    </lineage>
</organism>
<name>A0AAD4GDZ7_BOLED</name>